<name>A0A642C384_BACOV</name>
<feature type="non-terminal residue" evidence="1">
    <location>
        <position position="333"/>
    </location>
</feature>
<accession>A0A642C384</accession>
<organism evidence="1 2">
    <name type="scientific">Bacteroides ovatus</name>
    <dbReference type="NCBI Taxonomy" id="28116"/>
    <lineage>
        <taxon>Bacteria</taxon>
        <taxon>Pseudomonadati</taxon>
        <taxon>Bacteroidota</taxon>
        <taxon>Bacteroidia</taxon>
        <taxon>Bacteroidales</taxon>
        <taxon>Bacteroidaceae</taxon>
        <taxon>Bacteroides</taxon>
    </lineage>
</organism>
<proteinExistence type="predicted"/>
<dbReference type="Proteomes" id="UP000435985">
    <property type="component" value="Unassembled WGS sequence"/>
</dbReference>
<dbReference type="SUPFAM" id="SSF56935">
    <property type="entry name" value="Porins"/>
    <property type="match status" value="1"/>
</dbReference>
<feature type="non-terminal residue" evidence="1">
    <location>
        <position position="1"/>
    </location>
</feature>
<gene>
    <name evidence="1" type="ORF">F3B98_34285</name>
</gene>
<protein>
    <submittedName>
        <fullName evidence="1">SusC/RagA family protein</fullName>
    </submittedName>
</protein>
<evidence type="ECO:0000313" key="1">
    <source>
        <dbReference type="EMBL" id="KAA4642866.1"/>
    </source>
</evidence>
<dbReference type="EMBL" id="VWFO01000884">
    <property type="protein sequence ID" value="KAA4642866.1"/>
    <property type="molecule type" value="Genomic_DNA"/>
</dbReference>
<reference evidence="1 2" key="1">
    <citation type="journal article" date="2019" name="Nat. Med.">
        <title>A library of human gut bacterial isolates paired with longitudinal multiomics data enables mechanistic microbiome research.</title>
        <authorList>
            <person name="Poyet M."/>
            <person name="Groussin M."/>
            <person name="Gibbons S.M."/>
            <person name="Avila-Pacheco J."/>
            <person name="Jiang X."/>
            <person name="Kearney S.M."/>
            <person name="Perrotta A.R."/>
            <person name="Berdy B."/>
            <person name="Zhao S."/>
            <person name="Lieberman T.D."/>
            <person name="Swanson P.K."/>
            <person name="Smith M."/>
            <person name="Roesemann S."/>
            <person name="Alexander J.E."/>
            <person name="Rich S.A."/>
            <person name="Livny J."/>
            <person name="Vlamakis H."/>
            <person name="Clish C."/>
            <person name="Bullock K."/>
            <person name="Deik A."/>
            <person name="Scott J."/>
            <person name="Pierce K.A."/>
            <person name="Xavier R.J."/>
            <person name="Alm E.J."/>
        </authorList>
    </citation>
    <scope>NUCLEOTIDE SEQUENCE [LARGE SCALE GENOMIC DNA]</scope>
    <source>
        <strain evidence="1 2">BIOML-A14</strain>
    </source>
</reference>
<sequence length="333" mass="37751">VILVTTKKAKKGDGFHVNYNNNFGFQSSINRPEQADGLEWMQAYLDGEFNAGKYYTGQDIKTWMNYLTEYRKNPGKFQTTGDGVYVDPETGLNYYLNEKDLYANMLDDYGFLQAHNVSLSGGTDKLAYRLSLGYNSEQGILITDKDRYKRLSGSAYISAEITSWLTQSVDIRYAQSDKNMPVTSDKTGLYDMRLPVVYPEGSLTLPDGTSLMTNTPSNVLRMATDNNTIRDNARILSKTVLKPLKGLEVAFEYTFDKTWSNQNVNKASIDYTTVELAKIQTATTSSLETTHQSTDYNAINLYANYRYSWNDTHNLSLMGGFNQESSDWKKLYT</sequence>
<evidence type="ECO:0000313" key="2">
    <source>
        <dbReference type="Proteomes" id="UP000435985"/>
    </source>
</evidence>
<comment type="caution">
    <text evidence="1">The sequence shown here is derived from an EMBL/GenBank/DDBJ whole genome shotgun (WGS) entry which is preliminary data.</text>
</comment>
<dbReference type="AlphaFoldDB" id="A0A642C384"/>